<dbReference type="HOGENOM" id="CLU_2678855_0_0_2"/>
<dbReference type="EnsemblBacteria" id="AAM05005">
    <property type="protein sequence ID" value="AAM05005"/>
    <property type="gene ID" value="MA_1592"/>
</dbReference>
<keyword evidence="1" id="KW-0472">Membrane</keyword>
<evidence type="ECO:0000313" key="3">
    <source>
        <dbReference type="Proteomes" id="UP000002487"/>
    </source>
</evidence>
<accession>Q8TQF2</accession>
<reference evidence="2 3" key="1">
    <citation type="journal article" date="2002" name="Genome Res.">
        <title>The genome of Methanosarcina acetivorans reveals extensive metabolic and physiological diversity.</title>
        <authorList>
            <person name="Galagan J.E."/>
            <person name="Nusbaum C."/>
            <person name="Roy A."/>
            <person name="Endrizzi M.G."/>
            <person name="Macdonald P."/>
            <person name="FitzHugh W."/>
            <person name="Calvo S."/>
            <person name="Engels R."/>
            <person name="Smirnov S."/>
            <person name="Atnoor D."/>
            <person name="Brown A."/>
            <person name="Allen N."/>
            <person name="Naylor J."/>
            <person name="Stange-Thomann N."/>
            <person name="DeArellano K."/>
            <person name="Johnson R."/>
            <person name="Linton L."/>
            <person name="McEwan P."/>
            <person name="McKernan K."/>
            <person name="Talamas J."/>
            <person name="Tirrell A."/>
            <person name="Ye W."/>
            <person name="Zimmer A."/>
            <person name="Barber R.D."/>
            <person name="Cann I."/>
            <person name="Graham D.E."/>
            <person name="Grahame D.A."/>
            <person name="Guss A."/>
            <person name="Hedderich R."/>
            <person name="Ingram-Smith C."/>
            <person name="Kuettner C.H."/>
            <person name="Krzycki J.A."/>
            <person name="Leigh J.A."/>
            <person name="Li W."/>
            <person name="Liu J."/>
            <person name="Mukhopadhyay B."/>
            <person name="Reeve J.N."/>
            <person name="Smith K."/>
            <person name="Springer T.A."/>
            <person name="Umayam L.A."/>
            <person name="White O."/>
            <person name="White R.H."/>
            <person name="de Macario E.C."/>
            <person name="Ferry J.G."/>
            <person name="Jarrell K.F."/>
            <person name="Jing H."/>
            <person name="Macario A.J.L."/>
            <person name="Paulsen I."/>
            <person name="Pritchett M."/>
            <person name="Sowers K.R."/>
            <person name="Swanson R.V."/>
            <person name="Zinder S.H."/>
            <person name="Lander E."/>
            <person name="Metcalf W.W."/>
            <person name="Birren B."/>
        </authorList>
    </citation>
    <scope>NUCLEOTIDE SEQUENCE [LARGE SCALE GENOMIC DNA]</scope>
    <source>
        <strain evidence="3">ATCC 35395 / DSM 2834 / JCM 12185 / C2A</strain>
    </source>
</reference>
<dbReference type="EMBL" id="AE010299">
    <property type="protein sequence ID" value="AAM05005.1"/>
    <property type="molecule type" value="Genomic_DNA"/>
</dbReference>
<dbReference type="InParanoid" id="Q8TQF2"/>
<sequence>MYYLISIFVNIFSIMGSYHISTLTAFVNIKRKKLDISIKAGFKEMATSQAAGDFFISYYTFGMPSEDIGSTQVL</sequence>
<feature type="transmembrane region" description="Helical" evidence="1">
    <location>
        <begin position="6"/>
        <end position="29"/>
    </location>
</feature>
<dbReference type="KEGG" id="mac:MA_1592"/>
<organism evidence="2 3">
    <name type="scientific">Methanosarcina acetivorans (strain ATCC 35395 / DSM 2834 / JCM 12185 / C2A)</name>
    <dbReference type="NCBI Taxonomy" id="188937"/>
    <lineage>
        <taxon>Archaea</taxon>
        <taxon>Methanobacteriati</taxon>
        <taxon>Methanobacteriota</taxon>
        <taxon>Stenosarchaea group</taxon>
        <taxon>Methanomicrobia</taxon>
        <taxon>Methanosarcinales</taxon>
        <taxon>Methanosarcinaceae</taxon>
        <taxon>Methanosarcina</taxon>
    </lineage>
</organism>
<dbReference type="AlphaFoldDB" id="Q8TQF2"/>
<keyword evidence="3" id="KW-1185">Reference proteome</keyword>
<proteinExistence type="predicted"/>
<keyword evidence="1" id="KW-0812">Transmembrane</keyword>
<protein>
    <submittedName>
        <fullName evidence="2">Uncharacterized protein</fullName>
    </submittedName>
</protein>
<name>Q8TQF2_METAC</name>
<keyword evidence="1" id="KW-1133">Transmembrane helix</keyword>
<gene>
    <name evidence="2" type="ordered locus">MA_1592</name>
</gene>
<evidence type="ECO:0000256" key="1">
    <source>
        <dbReference type="SAM" id="Phobius"/>
    </source>
</evidence>
<dbReference type="Proteomes" id="UP000002487">
    <property type="component" value="Chromosome"/>
</dbReference>
<evidence type="ECO:0000313" key="2">
    <source>
        <dbReference type="EMBL" id="AAM05005.1"/>
    </source>
</evidence>